<dbReference type="PANTHER" id="PTHR12446">
    <property type="entry name" value="TESMIN/TSO1-RELATED"/>
    <property type="match status" value="1"/>
</dbReference>
<dbReference type="SMART" id="SM01114">
    <property type="entry name" value="CXC"/>
    <property type="match status" value="1"/>
</dbReference>
<dbReference type="InterPro" id="IPR028307">
    <property type="entry name" value="Lin-54_fam"/>
</dbReference>
<evidence type="ECO:0000256" key="1">
    <source>
        <dbReference type="ARBA" id="ARBA00004123"/>
    </source>
</evidence>
<organism evidence="5 6">
    <name type="scientific">Panagrolaimus superbus</name>
    <dbReference type="NCBI Taxonomy" id="310955"/>
    <lineage>
        <taxon>Eukaryota</taxon>
        <taxon>Metazoa</taxon>
        <taxon>Ecdysozoa</taxon>
        <taxon>Nematoda</taxon>
        <taxon>Chromadorea</taxon>
        <taxon>Rhabditida</taxon>
        <taxon>Tylenchina</taxon>
        <taxon>Panagrolaimomorpha</taxon>
        <taxon>Panagrolaimoidea</taxon>
        <taxon>Panagrolaimidae</taxon>
        <taxon>Panagrolaimus</taxon>
    </lineage>
</organism>
<evidence type="ECO:0000313" key="6">
    <source>
        <dbReference type="WBParaSite" id="PSU_v2.g6902.t1"/>
    </source>
</evidence>
<feature type="domain" description="CRC" evidence="4">
    <location>
        <begin position="1"/>
        <end position="137"/>
    </location>
</feature>
<dbReference type="AlphaFoldDB" id="A0A914Z4T0"/>
<proteinExistence type="inferred from homology"/>
<sequence length="238" mass="27444">MENNILLFDDAKTRYPGRRFSVPLFENNNPYFESPVSSTARREYFFSSPARKYNKTFAKNSTERIRAIKATLDKNPTAFNSKIGVGKKRGNNDIERVHTIGCSCKKSSCMKNYCECYEAKVACSERCSCRTCCNTENDREGLICDKFPMINNEWDKNTTNDEDNFEEDLDETPIVFPWAFITNTEKRDAFQNETIKSVCAEFGNAISLIFDSTLLHERTSNNEILKRQTPNHVVKKEI</sequence>
<evidence type="ECO:0000256" key="2">
    <source>
        <dbReference type="ARBA" id="ARBA00007267"/>
    </source>
</evidence>
<dbReference type="InterPro" id="IPR033467">
    <property type="entry name" value="Tesmin/TSO1-like_CXC"/>
</dbReference>
<dbReference type="GO" id="GO:0006355">
    <property type="term" value="P:regulation of DNA-templated transcription"/>
    <property type="evidence" value="ECO:0007669"/>
    <property type="project" value="TreeGrafter"/>
</dbReference>
<protein>
    <submittedName>
        <fullName evidence="6">CRC domain-containing protein</fullName>
    </submittedName>
</protein>
<keyword evidence="3" id="KW-0539">Nucleus</keyword>
<comment type="similarity">
    <text evidence="2">Belongs to the lin-54 family.</text>
</comment>
<accession>A0A914Z4T0</accession>
<dbReference type="Proteomes" id="UP000887577">
    <property type="component" value="Unplaced"/>
</dbReference>
<evidence type="ECO:0000256" key="3">
    <source>
        <dbReference type="ARBA" id="ARBA00023242"/>
    </source>
</evidence>
<dbReference type="PROSITE" id="PS51634">
    <property type="entry name" value="CRC"/>
    <property type="match status" value="1"/>
</dbReference>
<dbReference type="PANTHER" id="PTHR12446:SF34">
    <property type="entry name" value="PROTEIN LIN-54 HOMOLOG"/>
    <property type="match status" value="1"/>
</dbReference>
<name>A0A914Z4T0_9BILA</name>
<evidence type="ECO:0000313" key="5">
    <source>
        <dbReference type="Proteomes" id="UP000887577"/>
    </source>
</evidence>
<comment type="subcellular location">
    <subcellularLocation>
        <location evidence="1">Nucleus</location>
    </subcellularLocation>
</comment>
<dbReference type="Pfam" id="PF03638">
    <property type="entry name" value="TCR"/>
    <property type="match status" value="1"/>
</dbReference>
<dbReference type="InterPro" id="IPR005172">
    <property type="entry name" value="CRC"/>
</dbReference>
<keyword evidence="5" id="KW-1185">Reference proteome</keyword>
<reference evidence="6" key="1">
    <citation type="submission" date="2022-11" db="UniProtKB">
        <authorList>
            <consortium name="WormBaseParasite"/>
        </authorList>
    </citation>
    <scope>IDENTIFICATION</scope>
</reference>
<dbReference type="WBParaSite" id="PSU_v2.g6902.t1">
    <property type="protein sequence ID" value="PSU_v2.g6902.t1"/>
    <property type="gene ID" value="PSU_v2.g6902"/>
</dbReference>
<dbReference type="GO" id="GO:0005634">
    <property type="term" value="C:nucleus"/>
    <property type="evidence" value="ECO:0007669"/>
    <property type="project" value="UniProtKB-SubCell"/>
</dbReference>
<evidence type="ECO:0000259" key="4">
    <source>
        <dbReference type="PROSITE" id="PS51634"/>
    </source>
</evidence>